<evidence type="ECO:0000256" key="6">
    <source>
        <dbReference type="PROSITE-ProRule" id="PRU00284"/>
    </source>
</evidence>
<dbReference type="GO" id="GO:0005886">
    <property type="term" value="C:plasma membrane"/>
    <property type="evidence" value="ECO:0007669"/>
    <property type="project" value="UniProtKB-SubCell"/>
</dbReference>
<accession>A0A9D9HR20</accession>
<dbReference type="AlphaFoldDB" id="A0A9D9HR20"/>
<keyword evidence="3" id="KW-0812">Transmembrane</keyword>
<organism evidence="8 9">
    <name type="scientific">Candidatus Gallitreponema excrementavium</name>
    <dbReference type="NCBI Taxonomy" id="2840840"/>
    <lineage>
        <taxon>Bacteria</taxon>
        <taxon>Pseudomonadati</taxon>
        <taxon>Spirochaetota</taxon>
        <taxon>Spirochaetia</taxon>
        <taxon>Spirochaetales</taxon>
        <taxon>Candidatus Gallitreponema</taxon>
    </lineage>
</organism>
<reference evidence="8" key="1">
    <citation type="submission" date="2020-10" db="EMBL/GenBank/DDBJ databases">
        <authorList>
            <person name="Gilroy R."/>
        </authorList>
    </citation>
    <scope>NUCLEOTIDE SEQUENCE</scope>
    <source>
        <strain evidence="8">10532</strain>
    </source>
</reference>
<sequence>MALTSDKSGTNLSVVFDSLIADYNVLHKSLNDIYNESQNIRILSFNSSIEAARAGEAGKGFRVIANEIKRISEKNDSENRLCQEVVNKIENEMFNLIGIRTAEMAFDIIDKIDRNLFERYCDVQAWATFGKIIECLHSPCDKTQNEAQDIIENLVRIYEVYHDVLLVNLEGIVVCAGVHKNLLGTSVAGKSWFSDVLSEKQATYSDMYFSPSMGDWTISYSSPVVSASGEILGVISTRFNWNFILEIMKSAQLSDTGRIYVVNSKGLVIASRVKEEIGKVDLKSTEAFKAVSGNRKIGYYNEKTGSENRVWGYALTPGYNSYKGKSWSVVVTEIY</sequence>
<dbReference type="InterPro" id="IPR029151">
    <property type="entry name" value="Sensor-like_sf"/>
</dbReference>
<name>A0A9D9HR20_9SPIR</name>
<feature type="domain" description="Methyl-accepting transducer" evidence="7">
    <location>
        <begin position="33"/>
        <end position="92"/>
    </location>
</feature>
<dbReference type="SUPFAM" id="SSF58104">
    <property type="entry name" value="Methyl-accepting chemotaxis protein (MCP) signaling domain"/>
    <property type="match status" value="1"/>
</dbReference>
<evidence type="ECO:0000256" key="4">
    <source>
        <dbReference type="ARBA" id="ARBA00022989"/>
    </source>
</evidence>
<dbReference type="InterPro" id="IPR033479">
    <property type="entry name" value="dCache_1"/>
</dbReference>
<evidence type="ECO:0000256" key="5">
    <source>
        <dbReference type="ARBA" id="ARBA00023136"/>
    </source>
</evidence>
<dbReference type="InterPro" id="IPR004089">
    <property type="entry name" value="MCPsignal_dom"/>
</dbReference>
<evidence type="ECO:0000256" key="2">
    <source>
        <dbReference type="ARBA" id="ARBA00022475"/>
    </source>
</evidence>
<reference evidence="8" key="2">
    <citation type="journal article" date="2021" name="PeerJ">
        <title>Extensive microbial diversity within the chicken gut microbiome revealed by metagenomics and culture.</title>
        <authorList>
            <person name="Gilroy R."/>
            <person name="Ravi A."/>
            <person name="Getino M."/>
            <person name="Pursley I."/>
            <person name="Horton D.L."/>
            <person name="Alikhan N.F."/>
            <person name="Baker D."/>
            <person name="Gharbi K."/>
            <person name="Hall N."/>
            <person name="Watson M."/>
            <person name="Adriaenssens E.M."/>
            <person name="Foster-Nyarko E."/>
            <person name="Jarju S."/>
            <person name="Secka A."/>
            <person name="Antonio M."/>
            <person name="Oren A."/>
            <person name="Chaudhuri R.R."/>
            <person name="La Ragione R."/>
            <person name="Hildebrand F."/>
            <person name="Pallen M.J."/>
        </authorList>
    </citation>
    <scope>NUCLEOTIDE SEQUENCE</scope>
    <source>
        <strain evidence="8">10532</strain>
    </source>
</reference>
<evidence type="ECO:0000313" key="9">
    <source>
        <dbReference type="Proteomes" id="UP000823638"/>
    </source>
</evidence>
<comment type="subcellular location">
    <subcellularLocation>
        <location evidence="1">Cell membrane</location>
        <topology evidence="1">Multi-pass membrane protein</topology>
    </subcellularLocation>
</comment>
<comment type="caution">
    <text evidence="8">The sequence shown here is derived from an EMBL/GenBank/DDBJ whole genome shotgun (WGS) entry which is preliminary data.</text>
</comment>
<dbReference type="Pfam" id="PF02743">
    <property type="entry name" value="dCache_1"/>
    <property type="match status" value="1"/>
</dbReference>
<protein>
    <submittedName>
        <fullName evidence="8">Chemotaxis protein</fullName>
    </submittedName>
</protein>
<evidence type="ECO:0000259" key="7">
    <source>
        <dbReference type="PROSITE" id="PS50111"/>
    </source>
</evidence>
<evidence type="ECO:0000313" key="8">
    <source>
        <dbReference type="EMBL" id="MBO8458385.1"/>
    </source>
</evidence>
<keyword evidence="4" id="KW-1133">Transmembrane helix</keyword>
<evidence type="ECO:0000256" key="1">
    <source>
        <dbReference type="ARBA" id="ARBA00004651"/>
    </source>
</evidence>
<dbReference type="Proteomes" id="UP000823638">
    <property type="component" value="Unassembled WGS sequence"/>
</dbReference>
<gene>
    <name evidence="8" type="ORF">IAA81_09215</name>
</gene>
<dbReference type="SUPFAM" id="SSF103190">
    <property type="entry name" value="Sensory domain-like"/>
    <property type="match status" value="1"/>
</dbReference>
<dbReference type="CDD" id="cd12914">
    <property type="entry name" value="PDC1_DGC_like"/>
    <property type="match status" value="1"/>
</dbReference>
<keyword evidence="2" id="KW-1003">Cell membrane</keyword>
<keyword evidence="5" id="KW-0472">Membrane</keyword>
<dbReference type="CDD" id="cd18774">
    <property type="entry name" value="PDC2_HK_sensor"/>
    <property type="match status" value="1"/>
</dbReference>
<dbReference type="Pfam" id="PF00015">
    <property type="entry name" value="MCPsignal"/>
    <property type="match status" value="1"/>
</dbReference>
<keyword evidence="6" id="KW-0807">Transducer</keyword>
<proteinExistence type="predicted"/>
<dbReference type="EMBL" id="JADIMM010000108">
    <property type="protein sequence ID" value="MBO8458385.1"/>
    <property type="molecule type" value="Genomic_DNA"/>
</dbReference>
<evidence type="ECO:0000256" key="3">
    <source>
        <dbReference type="ARBA" id="ARBA00022692"/>
    </source>
</evidence>
<dbReference type="PROSITE" id="PS50111">
    <property type="entry name" value="CHEMOTAXIS_TRANSDUC_2"/>
    <property type="match status" value="1"/>
</dbReference>
<dbReference type="Gene3D" id="3.30.450.20">
    <property type="entry name" value="PAS domain"/>
    <property type="match status" value="2"/>
</dbReference>
<dbReference type="Gene3D" id="1.10.287.950">
    <property type="entry name" value="Methyl-accepting chemotaxis protein"/>
    <property type="match status" value="1"/>
</dbReference>
<dbReference type="GO" id="GO:0007165">
    <property type="term" value="P:signal transduction"/>
    <property type="evidence" value="ECO:0007669"/>
    <property type="project" value="UniProtKB-KW"/>
</dbReference>